<dbReference type="Pfam" id="PF00082">
    <property type="entry name" value="Peptidase_S8"/>
    <property type="match status" value="1"/>
</dbReference>
<protein>
    <recommendedName>
        <fullName evidence="2">Peptidase S8/S53 domain-containing protein</fullName>
    </recommendedName>
</protein>
<sequence>ANLTGNFKHAKNVLTVGSVDTTGNPILLSSKGPAHDGRVKPELTTYSMAGTSNSAALVSGTAILLQQLYKSQYNTAMPAALLKGLLINSADDVHNKGVDFSTGYGQLNALRAVENLENKQFFSDEISNNDINTLPLNIPSDVINLKITLVWNDPAANPNDEKALVNDLDLTVVRPDSHIVMPLVLNTSPNESAITSLAIEGEDH</sequence>
<dbReference type="Proteomes" id="UP000240608">
    <property type="component" value="Unassembled WGS sequence"/>
</dbReference>
<organism evidence="3 4">
    <name type="scientific">Marivirga lumbricoides</name>
    <dbReference type="NCBI Taxonomy" id="1046115"/>
    <lineage>
        <taxon>Bacteria</taxon>
        <taxon>Pseudomonadati</taxon>
        <taxon>Bacteroidota</taxon>
        <taxon>Cytophagia</taxon>
        <taxon>Cytophagales</taxon>
        <taxon>Marivirgaceae</taxon>
        <taxon>Marivirga</taxon>
    </lineage>
</organism>
<comment type="caution">
    <text evidence="1">Lacks conserved residue(s) required for the propagation of feature annotation.</text>
</comment>
<feature type="non-terminal residue" evidence="3">
    <location>
        <position position="1"/>
    </location>
</feature>
<dbReference type="GO" id="GO:0006508">
    <property type="term" value="P:proteolysis"/>
    <property type="evidence" value="ECO:0007669"/>
    <property type="project" value="InterPro"/>
</dbReference>
<evidence type="ECO:0000313" key="3">
    <source>
        <dbReference type="EMBL" id="PTB90617.1"/>
    </source>
</evidence>
<comment type="similarity">
    <text evidence="1">Belongs to the peptidase S8 family.</text>
</comment>
<comment type="caution">
    <text evidence="3">The sequence shown here is derived from an EMBL/GenBank/DDBJ whole genome shotgun (WGS) entry which is preliminary data.</text>
</comment>
<dbReference type="InterPro" id="IPR000209">
    <property type="entry name" value="Peptidase_S8/S53_dom"/>
</dbReference>
<dbReference type="SUPFAM" id="SSF52743">
    <property type="entry name" value="Subtilisin-like"/>
    <property type="match status" value="1"/>
</dbReference>
<dbReference type="GO" id="GO:0004252">
    <property type="term" value="F:serine-type endopeptidase activity"/>
    <property type="evidence" value="ECO:0007669"/>
    <property type="project" value="InterPro"/>
</dbReference>
<evidence type="ECO:0000256" key="1">
    <source>
        <dbReference type="PROSITE-ProRule" id="PRU01240"/>
    </source>
</evidence>
<dbReference type="Gene3D" id="3.40.50.200">
    <property type="entry name" value="Peptidase S8/S53 domain"/>
    <property type="match status" value="1"/>
</dbReference>
<evidence type="ECO:0000259" key="2">
    <source>
        <dbReference type="Pfam" id="PF00082"/>
    </source>
</evidence>
<proteinExistence type="inferred from homology"/>
<evidence type="ECO:0000313" key="4">
    <source>
        <dbReference type="Proteomes" id="UP000240608"/>
    </source>
</evidence>
<accession>A0A2T4DA46</accession>
<dbReference type="PROSITE" id="PS51892">
    <property type="entry name" value="SUBTILASE"/>
    <property type="match status" value="1"/>
</dbReference>
<dbReference type="InterPro" id="IPR008979">
    <property type="entry name" value="Galactose-bd-like_sf"/>
</dbReference>
<name>A0A2T4DA46_9BACT</name>
<dbReference type="AlphaFoldDB" id="A0A2T4DA46"/>
<dbReference type="EMBL" id="PYVU01000618">
    <property type="protein sequence ID" value="PTB90617.1"/>
    <property type="molecule type" value="Genomic_DNA"/>
</dbReference>
<gene>
    <name evidence="3" type="ORF">C9994_17090</name>
</gene>
<dbReference type="Gene3D" id="2.60.120.380">
    <property type="match status" value="1"/>
</dbReference>
<feature type="non-terminal residue" evidence="3">
    <location>
        <position position="204"/>
    </location>
</feature>
<feature type="domain" description="Peptidase S8/S53" evidence="2">
    <location>
        <begin position="9"/>
        <end position="105"/>
    </location>
</feature>
<dbReference type="InterPro" id="IPR036852">
    <property type="entry name" value="Peptidase_S8/S53_dom_sf"/>
</dbReference>
<reference evidence="3 4" key="1">
    <citation type="submission" date="2018-03" db="EMBL/GenBank/DDBJ databases">
        <title>Cross-interface Injection: A General Nanoliter Liquid Handling Method Applied to Single Cells Genome Amplification Automated Nanoliter Liquid Handling Applied to Single Cell Multiple Displacement Amplification.</title>
        <authorList>
            <person name="Yun J."/>
            <person name="Xu P."/>
            <person name="Xu J."/>
            <person name="Dai X."/>
            <person name="Wang Y."/>
            <person name="Zheng X."/>
            <person name="Cao C."/>
            <person name="Yi Q."/>
            <person name="Zhu Y."/>
            <person name="Wang L."/>
            <person name="Dong Z."/>
            <person name="Huang Y."/>
            <person name="Huang L."/>
            <person name="Du W."/>
        </authorList>
    </citation>
    <scope>NUCLEOTIDE SEQUENCE [LARGE SCALE GENOMIC DNA]</scope>
    <source>
        <strain evidence="3 4">Z-D1-2</strain>
    </source>
</reference>
<dbReference type="SUPFAM" id="SSF49785">
    <property type="entry name" value="Galactose-binding domain-like"/>
    <property type="match status" value="1"/>
</dbReference>